<keyword evidence="7" id="KW-1185">Reference proteome</keyword>
<dbReference type="Gene3D" id="3.30.565.10">
    <property type="entry name" value="Histidine kinase-like ATPase, C-terminal domain"/>
    <property type="match status" value="1"/>
</dbReference>
<dbReference type="InterPro" id="IPR003661">
    <property type="entry name" value="HisK_dim/P_dom"/>
</dbReference>
<dbReference type="Gene3D" id="1.10.287.130">
    <property type="match status" value="1"/>
</dbReference>
<reference evidence="6 7" key="1">
    <citation type="submission" date="2017-06" db="EMBL/GenBank/DDBJ databases">
        <authorList>
            <person name="Kim H.J."/>
            <person name="Triplett B.A."/>
        </authorList>
    </citation>
    <scope>NUCLEOTIDE SEQUENCE [LARGE SCALE GENOMIC DNA]</scope>
    <source>
        <strain evidence="6 7">DSM 14713</strain>
    </source>
</reference>
<name>A0A250I6P7_9BACT</name>
<dbReference type="Pfam" id="PF13185">
    <property type="entry name" value="GAF_2"/>
    <property type="match status" value="1"/>
</dbReference>
<dbReference type="InterPro" id="IPR029016">
    <property type="entry name" value="GAF-like_dom_sf"/>
</dbReference>
<evidence type="ECO:0000256" key="3">
    <source>
        <dbReference type="ARBA" id="ARBA00022553"/>
    </source>
</evidence>
<organism evidence="6 7">
    <name type="scientific">Melittangium boletus DSM 14713</name>
    <dbReference type="NCBI Taxonomy" id="1294270"/>
    <lineage>
        <taxon>Bacteria</taxon>
        <taxon>Pseudomonadati</taxon>
        <taxon>Myxococcota</taxon>
        <taxon>Myxococcia</taxon>
        <taxon>Myxococcales</taxon>
        <taxon>Cystobacterineae</taxon>
        <taxon>Archangiaceae</taxon>
        <taxon>Melittangium</taxon>
    </lineage>
</organism>
<dbReference type="InterPro" id="IPR004358">
    <property type="entry name" value="Sig_transdc_His_kin-like_C"/>
</dbReference>
<protein>
    <recommendedName>
        <fullName evidence="2">histidine kinase</fullName>
        <ecNumber evidence="2">2.7.13.3</ecNumber>
    </recommendedName>
</protein>
<dbReference type="InterPro" id="IPR003594">
    <property type="entry name" value="HATPase_dom"/>
</dbReference>
<proteinExistence type="predicted"/>
<evidence type="ECO:0000256" key="1">
    <source>
        <dbReference type="ARBA" id="ARBA00000085"/>
    </source>
</evidence>
<dbReference type="EMBL" id="CP022163">
    <property type="protein sequence ID" value="ATB26870.1"/>
    <property type="molecule type" value="Genomic_DNA"/>
</dbReference>
<dbReference type="Proteomes" id="UP000217289">
    <property type="component" value="Chromosome"/>
</dbReference>
<evidence type="ECO:0000313" key="7">
    <source>
        <dbReference type="Proteomes" id="UP000217289"/>
    </source>
</evidence>
<dbReference type="OrthoDB" id="9769169at2"/>
<dbReference type="KEGG" id="mbd:MEBOL_000304"/>
<dbReference type="SMART" id="SM00387">
    <property type="entry name" value="HATPase_c"/>
    <property type="match status" value="1"/>
</dbReference>
<feature type="coiled-coil region" evidence="4">
    <location>
        <begin position="208"/>
        <end position="235"/>
    </location>
</feature>
<dbReference type="SUPFAM" id="SSF55874">
    <property type="entry name" value="ATPase domain of HSP90 chaperone/DNA topoisomerase II/histidine kinase"/>
    <property type="match status" value="1"/>
</dbReference>
<dbReference type="PANTHER" id="PTHR43065">
    <property type="entry name" value="SENSOR HISTIDINE KINASE"/>
    <property type="match status" value="1"/>
</dbReference>
<feature type="domain" description="Histidine kinase" evidence="5">
    <location>
        <begin position="269"/>
        <end position="518"/>
    </location>
</feature>
<dbReference type="InterPro" id="IPR036890">
    <property type="entry name" value="HATPase_C_sf"/>
</dbReference>
<evidence type="ECO:0000313" key="6">
    <source>
        <dbReference type="EMBL" id="ATB26870.1"/>
    </source>
</evidence>
<dbReference type="Gene3D" id="3.30.450.40">
    <property type="match status" value="1"/>
</dbReference>
<evidence type="ECO:0000259" key="5">
    <source>
        <dbReference type="PROSITE" id="PS50109"/>
    </source>
</evidence>
<keyword evidence="3" id="KW-0597">Phosphoprotein</keyword>
<dbReference type="PROSITE" id="PS50109">
    <property type="entry name" value="HIS_KIN"/>
    <property type="match status" value="1"/>
</dbReference>
<dbReference type="InterPro" id="IPR005467">
    <property type="entry name" value="His_kinase_dom"/>
</dbReference>
<dbReference type="Pfam" id="PF02518">
    <property type="entry name" value="HATPase_c"/>
    <property type="match status" value="1"/>
</dbReference>
<evidence type="ECO:0000256" key="4">
    <source>
        <dbReference type="SAM" id="Coils"/>
    </source>
</evidence>
<comment type="catalytic activity">
    <reaction evidence="1">
        <text>ATP + protein L-histidine = ADP + protein N-phospho-L-histidine.</text>
        <dbReference type="EC" id="2.7.13.3"/>
    </reaction>
</comment>
<dbReference type="PRINTS" id="PR00344">
    <property type="entry name" value="BCTRLSENSOR"/>
</dbReference>
<dbReference type="CDD" id="cd00082">
    <property type="entry name" value="HisKA"/>
    <property type="match status" value="1"/>
</dbReference>
<gene>
    <name evidence="6" type="ORF">MEBOL_000304</name>
</gene>
<dbReference type="AlphaFoldDB" id="A0A250I6P7"/>
<dbReference type="SUPFAM" id="SSF47384">
    <property type="entry name" value="Homodimeric domain of signal transducing histidine kinase"/>
    <property type="match status" value="1"/>
</dbReference>
<dbReference type="InterPro" id="IPR036097">
    <property type="entry name" value="HisK_dim/P_sf"/>
</dbReference>
<dbReference type="InterPro" id="IPR003018">
    <property type="entry name" value="GAF"/>
</dbReference>
<keyword evidence="4" id="KW-0175">Coiled coil</keyword>
<dbReference type="EC" id="2.7.13.3" evidence="2"/>
<sequence>MSKAVSGHRPESAQGRPRARTLAAQRALDFSNRLLLALSSAQLDFARKGDLRSVFDGLLGVLLDLTQSEYGVIGEVLRTPEGATTLRPHALAHIAWRETPRESPGGVQLDDLDSRELSAPLGSLLASAAPIITQTHGQPARDSKGLVPGLPFPQAFLGMPCKAGEELVGVVGIANPQDEYTPELIGLLQPVLDTCSSLLLSERGARERRETEKVLRRQEEELQAHRAQMEELVQQRTETLLVTTVALEERQAQLLHAERMASLGQLVAGIAHEINNPLGYITSNLVTLTQYLAVFSELIARYREFASALTPPPEGPAAELLSRIQAYQQEEDLDYLLGDVKDLLQDSREGAHRVADTVQSLKSFVREDSGQMELVDVNKELATTLKVVWNQLKYRCEVRCEYGQVPPILGRPAQLNQVFTHLLLNAVQALSDHGTIQVSTVLEGDEVLVRITDSGQGMTPDVLDKIFTPFFTTKPPGKGAGLGLSISADIIARHMGRIEVRSQYGQGSTFTLRLPVANEP</sequence>
<dbReference type="PANTHER" id="PTHR43065:SF50">
    <property type="entry name" value="HISTIDINE KINASE"/>
    <property type="match status" value="1"/>
</dbReference>
<dbReference type="RefSeq" id="WP_095975756.1">
    <property type="nucleotide sequence ID" value="NZ_CP022163.1"/>
</dbReference>
<dbReference type="GO" id="GO:0000155">
    <property type="term" value="F:phosphorelay sensor kinase activity"/>
    <property type="evidence" value="ECO:0007669"/>
    <property type="project" value="InterPro"/>
</dbReference>
<evidence type="ECO:0000256" key="2">
    <source>
        <dbReference type="ARBA" id="ARBA00012438"/>
    </source>
</evidence>
<accession>A0A250I6P7</accession>